<dbReference type="Pfam" id="PF12796">
    <property type="entry name" value="Ank_2"/>
    <property type="match status" value="1"/>
</dbReference>
<name>M3U3G2_ENTH1</name>
<dbReference type="InterPro" id="IPR027267">
    <property type="entry name" value="AH/BAR_dom_sf"/>
</dbReference>
<dbReference type="SUPFAM" id="SSF50729">
    <property type="entry name" value="PH domain-like"/>
    <property type="match status" value="1"/>
</dbReference>
<evidence type="ECO:0000256" key="8">
    <source>
        <dbReference type="ARBA" id="ARBA00022807"/>
    </source>
</evidence>
<dbReference type="Gene3D" id="1.25.40.20">
    <property type="entry name" value="Ankyrin repeat-containing domain"/>
    <property type="match status" value="1"/>
</dbReference>
<dbReference type="PROSITE" id="PS50003">
    <property type="entry name" value="PH_DOMAIN"/>
    <property type="match status" value="1"/>
</dbReference>
<dbReference type="SMART" id="SM00233">
    <property type="entry name" value="PH"/>
    <property type="match status" value="1"/>
</dbReference>
<evidence type="ECO:0000259" key="15">
    <source>
        <dbReference type="PROSITE" id="PS50115"/>
    </source>
</evidence>
<evidence type="ECO:0000256" key="2">
    <source>
        <dbReference type="ARBA" id="ARBA00012759"/>
    </source>
</evidence>
<dbReference type="GO" id="GO:0008270">
    <property type="term" value="F:zinc ion binding"/>
    <property type="evidence" value="ECO:0007669"/>
    <property type="project" value="UniProtKB-KW"/>
</dbReference>
<feature type="compositionally biased region" description="Basic and acidic residues" evidence="13">
    <location>
        <begin position="918"/>
        <end position="929"/>
    </location>
</feature>
<evidence type="ECO:0000256" key="1">
    <source>
        <dbReference type="ARBA" id="ARBA00000707"/>
    </source>
</evidence>
<dbReference type="Gene3D" id="2.30.29.30">
    <property type="entry name" value="Pleckstrin-homology domain (PH domain)/Phosphotyrosine-binding domain (PTB)"/>
    <property type="match status" value="1"/>
</dbReference>
<feature type="compositionally biased region" description="Polar residues" evidence="13">
    <location>
        <begin position="881"/>
        <end position="894"/>
    </location>
</feature>
<dbReference type="AlphaFoldDB" id="M3U3G2"/>
<evidence type="ECO:0000256" key="7">
    <source>
        <dbReference type="ARBA" id="ARBA00022801"/>
    </source>
</evidence>
<organism evidence="17 18">
    <name type="scientific">Entamoeba histolytica HM-1:IMSS-B</name>
    <dbReference type="NCBI Taxonomy" id="885319"/>
    <lineage>
        <taxon>Eukaryota</taxon>
        <taxon>Amoebozoa</taxon>
        <taxon>Evosea</taxon>
        <taxon>Archamoebae</taxon>
        <taxon>Mastigamoebida</taxon>
        <taxon>Entamoebidae</taxon>
        <taxon>Entamoeba</taxon>
    </lineage>
</organism>
<dbReference type="InterPro" id="IPR038508">
    <property type="entry name" value="ArfGAP_dom_sf"/>
</dbReference>
<keyword evidence="8 12" id="KW-0788">Thiol protease</keyword>
<dbReference type="EC" id="3.4.19.12" evidence="2 12"/>
<dbReference type="InterPro" id="IPR011993">
    <property type="entry name" value="PH-like_dom_sf"/>
</dbReference>
<keyword evidence="6 12" id="KW-0833">Ubl conjugation pathway</keyword>
<dbReference type="EMBL" id="KB610187">
    <property type="protein sequence ID" value="EMH76935.1"/>
    <property type="molecule type" value="Genomic_DNA"/>
</dbReference>
<feature type="domain" description="PH" evidence="14">
    <location>
        <begin position="408"/>
        <end position="506"/>
    </location>
</feature>
<feature type="compositionally biased region" description="Polar residues" evidence="13">
    <location>
        <begin position="903"/>
        <end position="913"/>
    </location>
</feature>
<dbReference type="PROSITE" id="PS50088">
    <property type="entry name" value="ANK_REPEAT"/>
    <property type="match status" value="1"/>
</dbReference>
<dbReference type="GO" id="GO:0005096">
    <property type="term" value="F:GTPase activator activity"/>
    <property type="evidence" value="ECO:0007669"/>
    <property type="project" value="InterPro"/>
</dbReference>
<dbReference type="InterPro" id="IPR036959">
    <property type="entry name" value="Peptidase_C12_UCH_sf"/>
</dbReference>
<feature type="domain" description="Arf-GAP" evidence="15">
    <location>
        <begin position="538"/>
        <end position="663"/>
    </location>
</feature>
<sequence>MVEECWNKITTTAEIFQKYCSEIGVDEIHFEDVYSLEEQLDKETKGFIVSLPYPIQNIHFYENNYQTEHHPIFIQQTIGNICPLMAVIHILINSPSVKYQNDGVYGCFVHSLQQTQTKEEIAQCFQVFKQVHLQMSRECSTKEDEERENTHEVYHCIAIIPFDSYIFVLDGRKGSYFYFMIYEKLVWMAEVPSTFKRSPSSLNTSQQVSILQNEGSNNNALEQYTQAKLFRNSLKNLKKALDKEVGIIRSMNLNECAKAVAELKSTTEEHSYVKAVLCEFEASMRLLNEKLQNAVSLMEKQCLEPMKNFIDYDFKDIHSLKRQYDEYTTSRSSKPTQHKEKGKKIEEIIQLLNDKIEEFSLKQETKLLEYLSQFWIAMQGLGNCKLTHMDELAKEISTKNRTTKKLVNATKEGHLFIKKKFGWVSNYFILKDGKLIHYRSSDNFLIYDLVICTVRLAKNGHEICDDKSNKFELVVANPKKMKTILLKANSPEERTEWMEKITSEIQNALSQNDSTSKSGGIERRYKITCVNSTTTELSRITGILSSIPGNDRCCDCFSPDPDWAIINMGILVCQKCSGVHRGLGVQISKVRSLVLDVKIWTPELIQLFINLGNKRVNSLLMGTATQEDFVQFRTIQSQTQREVLIKMKYLNGKFAVFDIKRSVGKIEPNEQSLKPIRGHTKAFSITSTSDLISEDKKTLKQKELPHNLLLLKEIIERKLTFEKLTLMVYEGDIANILLAILNDFDINAKDKHGWTLLHYAAWFNKSHICSMLMRYNANDESSDNNGLTPIVVANFNHAEEAVDSLTGIEPIPFSINDVNSKIMEENTFEELQFKTYPIVLYPQLSVNEQTKHRQFRSKDGYFVKPPPSLITSSQLTPLSLSNNESPNLIQSPNKPNKVPLFKRSQSSKKSTIQVHAPSHSEDKFFELTK</sequence>
<feature type="region of interest" description="Disordered" evidence="13">
    <location>
        <begin position="881"/>
        <end position="929"/>
    </location>
</feature>
<dbReference type="Pfam" id="PF01088">
    <property type="entry name" value="Peptidase_C12"/>
    <property type="match status" value="1"/>
</dbReference>
<feature type="site" description="Transition state stabilizer" evidence="12">
    <location>
        <position position="76"/>
    </location>
</feature>
<evidence type="ECO:0000256" key="13">
    <source>
        <dbReference type="SAM" id="MobiDB-lite"/>
    </source>
</evidence>
<dbReference type="PRINTS" id="PR00405">
    <property type="entry name" value="REVINTRACTNG"/>
</dbReference>
<dbReference type="PROSITE" id="PS50115">
    <property type="entry name" value="ARFGAP"/>
    <property type="match status" value="1"/>
</dbReference>
<dbReference type="SUPFAM" id="SSF103657">
    <property type="entry name" value="BAR/IMD domain-like"/>
    <property type="match status" value="1"/>
</dbReference>
<keyword evidence="5 11" id="KW-0863">Zinc-finger</keyword>
<dbReference type="SMART" id="SM00105">
    <property type="entry name" value="ArfGap"/>
    <property type="match status" value="1"/>
</dbReference>
<evidence type="ECO:0000256" key="10">
    <source>
        <dbReference type="PROSITE-ProRule" id="PRU00023"/>
    </source>
</evidence>
<evidence type="ECO:0000259" key="16">
    <source>
        <dbReference type="PROSITE" id="PS52048"/>
    </source>
</evidence>
<dbReference type="Pfam" id="PF01412">
    <property type="entry name" value="ArfGap"/>
    <property type="match status" value="1"/>
</dbReference>
<evidence type="ECO:0000259" key="14">
    <source>
        <dbReference type="PROSITE" id="PS50003"/>
    </source>
</evidence>
<feature type="active site" description="Proton donor" evidence="12">
    <location>
        <position position="155"/>
    </location>
</feature>
<evidence type="ECO:0000256" key="9">
    <source>
        <dbReference type="ARBA" id="ARBA00022833"/>
    </source>
</evidence>
<comment type="catalytic activity">
    <reaction evidence="1 12">
        <text>Thiol-dependent hydrolysis of ester, thioester, amide, peptide and isopeptide bonds formed by the C-terminal Gly of ubiquitin (a 76-residue protein attached to proteins as an intracellular targeting signal).</text>
        <dbReference type="EC" id="3.4.19.12"/>
    </reaction>
</comment>
<accession>M3U3G2</accession>
<dbReference type="OrthoDB" id="194358at2759"/>
<evidence type="ECO:0000256" key="6">
    <source>
        <dbReference type="ARBA" id="ARBA00022786"/>
    </source>
</evidence>
<dbReference type="PANTHER" id="PTHR23180:SF160">
    <property type="entry name" value="ADP-RIBOSYLATION FACTOR GTPASE-ACTIVATING PROTEIN EFFECTOR PROTEIN 1"/>
    <property type="match status" value="1"/>
</dbReference>
<dbReference type="Gene3D" id="1.10.220.150">
    <property type="entry name" value="Arf GTPase activating protein"/>
    <property type="match status" value="1"/>
</dbReference>
<dbReference type="InterPro" id="IPR001164">
    <property type="entry name" value="ArfGAP_dom"/>
</dbReference>
<feature type="domain" description="UCH catalytic" evidence="16">
    <location>
        <begin position="5"/>
        <end position="262"/>
    </location>
</feature>
<gene>
    <name evidence="17" type="ORF">EHI8A_070730</name>
</gene>
<evidence type="ECO:0000313" key="17">
    <source>
        <dbReference type="EMBL" id="EMH76935.1"/>
    </source>
</evidence>
<dbReference type="InterPro" id="IPR038765">
    <property type="entry name" value="Papain-like_cys_pep_sf"/>
</dbReference>
<dbReference type="InterPro" id="IPR001849">
    <property type="entry name" value="PH_domain"/>
</dbReference>
<dbReference type="CDD" id="cd08204">
    <property type="entry name" value="ArfGap"/>
    <property type="match status" value="1"/>
</dbReference>
<keyword evidence="9" id="KW-0862">Zinc</keyword>
<protein>
    <recommendedName>
        <fullName evidence="2 12">ubiquitinyl hydrolase 1</fullName>
        <ecNumber evidence="2 12">3.4.19.12</ecNumber>
    </recommendedName>
</protein>
<reference evidence="17 18" key="1">
    <citation type="submission" date="2013-01" db="EMBL/GenBank/DDBJ databases">
        <authorList>
            <person name="Hannick L."/>
            <person name="Zafar N."/>
            <person name="Lorenzi H."/>
            <person name="Ali I.A."/>
            <person name="Petri W.P."/>
            <person name="Caler E."/>
        </authorList>
    </citation>
    <scope>NUCLEOTIDE SEQUENCE [LARGE SCALE GENOMIC DNA]</scope>
    <source>
        <strain evidence="18">HM3:IMSS-B</strain>
    </source>
</reference>
<dbReference type="InterPro" id="IPR001578">
    <property type="entry name" value="Peptidase_C12_UCH"/>
</dbReference>
<dbReference type="GO" id="GO:0006511">
    <property type="term" value="P:ubiquitin-dependent protein catabolic process"/>
    <property type="evidence" value="ECO:0007669"/>
    <property type="project" value="UniProtKB-UniRule"/>
</dbReference>
<evidence type="ECO:0000256" key="3">
    <source>
        <dbReference type="ARBA" id="ARBA00022670"/>
    </source>
</evidence>
<dbReference type="SUPFAM" id="SSF54001">
    <property type="entry name" value="Cysteine proteinases"/>
    <property type="match status" value="1"/>
</dbReference>
<keyword evidence="3 12" id="KW-0645">Protease</keyword>
<feature type="site" description="Important for enzyme activity" evidence="12">
    <location>
        <position position="170"/>
    </location>
</feature>
<dbReference type="PANTHER" id="PTHR23180">
    <property type="entry name" value="CENTAURIN/ARF"/>
    <property type="match status" value="1"/>
</dbReference>
<comment type="similarity">
    <text evidence="12">Belongs to the peptidase C12 family.</text>
</comment>
<keyword evidence="10" id="KW-0040">ANK repeat</keyword>
<feature type="active site" description="Nucleophile" evidence="12">
    <location>
        <position position="82"/>
    </location>
</feature>
<dbReference type="Pfam" id="PF00169">
    <property type="entry name" value="PH"/>
    <property type="match status" value="1"/>
</dbReference>
<dbReference type="InterPro" id="IPR036770">
    <property type="entry name" value="Ankyrin_rpt-contain_sf"/>
</dbReference>
<evidence type="ECO:0000256" key="4">
    <source>
        <dbReference type="ARBA" id="ARBA00022723"/>
    </source>
</evidence>
<proteinExistence type="inferred from homology"/>
<evidence type="ECO:0000313" key="18">
    <source>
        <dbReference type="Proteomes" id="UP000030781"/>
    </source>
</evidence>
<evidence type="ECO:0000256" key="11">
    <source>
        <dbReference type="PROSITE-ProRule" id="PRU00288"/>
    </source>
</evidence>
<dbReference type="InterPro" id="IPR045258">
    <property type="entry name" value="ACAP1/2/3-like"/>
</dbReference>
<dbReference type="InterPro" id="IPR002110">
    <property type="entry name" value="Ankyrin_rpt"/>
</dbReference>
<dbReference type="SUPFAM" id="SSF48403">
    <property type="entry name" value="Ankyrin repeat"/>
    <property type="match status" value="1"/>
</dbReference>
<dbReference type="PROSITE" id="PS52048">
    <property type="entry name" value="UCH_DOMAIN"/>
    <property type="match status" value="1"/>
</dbReference>
<dbReference type="SUPFAM" id="SSF57863">
    <property type="entry name" value="ArfGap/RecO-like zinc finger"/>
    <property type="match status" value="1"/>
</dbReference>
<dbReference type="Gene3D" id="3.40.532.10">
    <property type="entry name" value="Peptidase C12, ubiquitin carboxyl-terminal hydrolase"/>
    <property type="match status" value="1"/>
</dbReference>
<evidence type="ECO:0000256" key="12">
    <source>
        <dbReference type="PROSITE-ProRule" id="PRU01393"/>
    </source>
</evidence>
<feature type="repeat" description="ANK" evidence="10">
    <location>
        <begin position="752"/>
        <end position="784"/>
    </location>
</feature>
<keyword evidence="4" id="KW-0479">Metal-binding</keyword>
<dbReference type="GO" id="GO:0004843">
    <property type="term" value="F:cysteine-type deubiquitinase activity"/>
    <property type="evidence" value="ECO:0007669"/>
    <property type="project" value="UniProtKB-UniRule"/>
</dbReference>
<dbReference type="Proteomes" id="UP000030781">
    <property type="component" value="Unassembled WGS sequence"/>
</dbReference>
<dbReference type="InterPro" id="IPR037278">
    <property type="entry name" value="ARFGAP/RecO"/>
</dbReference>
<dbReference type="VEuPathDB" id="AmoebaDB:EHI8A_070730"/>
<evidence type="ECO:0000256" key="5">
    <source>
        <dbReference type="ARBA" id="ARBA00022771"/>
    </source>
</evidence>
<keyword evidence="7 12" id="KW-0378">Hydrolase</keyword>